<dbReference type="Proteomes" id="UP000242642">
    <property type="component" value="Unassembled WGS sequence"/>
</dbReference>
<dbReference type="PANTHER" id="PTHR30408:SF13">
    <property type="entry name" value="TYPE I RESTRICTION ENZYME HINDI SPECIFICITY SUBUNIT"/>
    <property type="match status" value="1"/>
</dbReference>
<evidence type="ECO:0000256" key="3">
    <source>
        <dbReference type="ARBA" id="ARBA00023125"/>
    </source>
</evidence>
<reference evidence="6" key="1">
    <citation type="submission" date="2016-10" db="EMBL/GenBank/DDBJ databases">
        <authorList>
            <person name="Varghese N."/>
            <person name="Submissions S."/>
        </authorList>
    </citation>
    <scope>NUCLEOTIDE SEQUENCE [LARGE SCALE GENOMIC DNA]</scope>
    <source>
        <strain evidence="6">DSM 18579</strain>
    </source>
</reference>
<feature type="domain" description="Type I restriction modification DNA specificity" evidence="4">
    <location>
        <begin position="198"/>
        <end position="371"/>
    </location>
</feature>
<dbReference type="Pfam" id="PF01420">
    <property type="entry name" value="Methylase_S"/>
    <property type="match status" value="2"/>
</dbReference>
<dbReference type="EMBL" id="FOHV01000012">
    <property type="protein sequence ID" value="SET24101.1"/>
    <property type="molecule type" value="Genomic_DNA"/>
</dbReference>
<keyword evidence="2" id="KW-0680">Restriction system</keyword>
<dbReference type="InterPro" id="IPR044946">
    <property type="entry name" value="Restrct_endonuc_typeI_TRD_sf"/>
</dbReference>
<gene>
    <name evidence="5" type="ORF">SAMN02583745_01776</name>
</gene>
<dbReference type="SUPFAM" id="SSF116734">
    <property type="entry name" value="DNA methylase specificity domain"/>
    <property type="match status" value="2"/>
</dbReference>
<evidence type="ECO:0000313" key="5">
    <source>
        <dbReference type="EMBL" id="SET24101.1"/>
    </source>
</evidence>
<sequence>MSSLEICELGDLIEFQRGYDLPKSSFIQGKYPVQSSNGILGYHNEYKVKGPGITIGRSGTVGIPHLIKKNFFPHNTVLFIKDFKGNDIDYIYYLLKSLNLIEMKTGSGVPTMNRNHLHPLKIKAIRKLEEQRSIAWVLSLLDQKIELNNKINKELETMAKTLYDYWFVQFDFPDENGKPYKSSGGKMEYNSILKREIPLGWEVKKIKDIAKTASGGTPLSSKSEYYQGGNIPWINSGEVNSSFIISTKNYITDLGLNNSNAKIFDKNTILIAMYGATAGKVSFIDFPASTNQAICAINPHEKEFQIYLKIHLEKLYKYLVNLSSGSARDNLSQEKINSIDVICPNKNIISEFNNLCQNLMISILINMKQNKKLNQTRDWLLPMLMNGQVKID</sequence>
<dbReference type="Gene3D" id="3.90.220.20">
    <property type="entry name" value="DNA methylase specificity domains"/>
    <property type="match status" value="2"/>
</dbReference>
<protein>
    <submittedName>
        <fullName evidence="5">Type I restriction enzyme, S subunit</fullName>
    </submittedName>
</protein>
<dbReference type="STRING" id="1123402.SAMN02583745_01776"/>
<dbReference type="CDD" id="cd17267">
    <property type="entry name" value="RMtype1_S_EcoAO83I-TRD1-CR1_like"/>
    <property type="match status" value="1"/>
</dbReference>
<keyword evidence="3" id="KW-0238">DNA-binding</keyword>
<dbReference type="OrthoDB" id="9798929at2"/>
<dbReference type="PANTHER" id="PTHR30408">
    <property type="entry name" value="TYPE-1 RESTRICTION ENZYME ECOKI SPECIFICITY PROTEIN"/>
    <property type="match status" value="1"/>
</dbReference>
<keyword evidence="6" id="KW-1185">Reference proteome</keyword>
<evidence type="ECO:0000313" key="6">
    <source>
        <dbReference type="Proteomes" id="UP000242642"/>
    </source>
</evidence>
<feature type="domain" description="Type I restriction modification DNA specificity" evidence="4">
    <location>
        <begin position="4"/>
        <end position="156"/>
    </location>
</feature>
<dbReference type="RefSeq" id="WP_093319861.1">
    <property type="nucleotide sequence ID" value="NZ_FOHV01000012.1"/>
</dbReference>
<accession>A0A1I0CX01</accession>
<name>A0A1I0CX01_9GAMM</name>
<dbReference type="CDD" id="cd17515">
    <property type="entry name" value="RMtype1_S_MjaORF132P_Sau1132ORF3780P-TRD1-CR1_like"/>
    <property type="match status" value="1"/>
</dbReference>
<dbReference type="InterPro" id="IPR000055">
    <property type="entry name" value="Restrct_endonuc_typeI_TRD"/>
</dbReference>
<organism evidence="5 6">
    <name type="scientific">Thorsellia anophelis DSM 18579</name>
    <dbReference type="NCBI Taxonomy" id="1123402"/>
    <lineage>
        <taxon>Bacteria</taxon>
        <taxon>Pseudomonadati</taxon>
        <taxon>Pseudomonadota</taxon>
        <taxon>Gammaproteobacteria</taxon>
        <taxon>Enterobacterales</taxon>
        <taxon>Thorselliaceae</taxon>
        <taxon>Thorsellia</taxon>
    </lineage>
</organism>
<evidence type="ECO:0000256" key="2">
    <source>
        <dbReference type="ARBA" id="ARBA00022747"/>
    </source>
</evidence>
<evidence type="ECO:0000259" key="4">
    <source>
        <dbReference type="Pfam" id="PF01420"/>
    </source>
</evidence>
<dbReference type="AlphaFoldDB" id="A0A1I0CX01"/>
<proteinExistence type="inferred from homology"/>
<evidence type="ECO:0000256" key="1">
    <source>
        <dbReference type="ARBA" id="ARBA00010923"/>
    </source>
</evidence>
<comment type="similarity">
    <text evidence="1">Belongs to the type-I restriction system S methylase family.</text>
</comment>
<dbReference type="InterPro" id="IPR052021">
    <property type="entry name" value="Type-I_RS_S_subunit"/>
</dbReference>
<dbReference type="GO" id="GO:0009307">
    <property type="term" value="P:DNA restriction-modification system"/>
    <property type="evidence" value="ECO:0007669"/>
    <property type="project" value="UniProtKB-KW"/>
</dbReference>
<dbReference type="GO" id="GO:0003677">
    <property type="term" value="F:DNA binding"/>
    <property type="evidence" value="ECO:0007669"/>
    <property type="project" value="UniProtKB-KW"/>
</dbReference>